<accession>A0A0F9URM1</accession>
<comment type="pathway">
    <text evidence="1">Cell wall biogenesis; peptidoglycan biosynthesis.</text>
</comment>
<keyword evidence="4" id="KW-0573">Peptidoglycan synthesis</keyword>
<keyword evidence="3" id="KW-0133">Cell shape</keyword>
<dbReference type="GO" id="GO:0005576">
    <property type="term" value="C:extracellular region"/>
    <property type="evidence" value="ECO:0007669"/>
    <property type="project" value="TreeGrafter"/>
</dbReference>
<dbReference type="InterPro" id="IPR002477">
    <property type="entry name" value="Peptidoglycan-bd-like"/>
</dbReference>
<feature type="domain" description="L,D-TPase catalytic" evidence="6">
    <location>
        <begin position="182"/>
        <end position="315"/>
    </location>
</feature>
<dbReference type="AlphaFoldDB" id="A0A0F9URM1"/>
<evidence type="ECO:0000313" key="7">
    <source>
        <dbReference type="EMBL" id="KKN90172.1"/>
    </source>
</evidence>
<proteinExistence type="predicted"/>
<dbReference type="Gene3D" id="2.40.440.10">
    <property type="entry name" value="L,D-transpeptidase catalytic domain-like"/>
    <property type="match status" value="1"/>
</dbReference>
<dbReference type="InterPro" id="IPR005490">
    <property type="entry name" value="LD_TPept_cat_dom"/>
</dbReference>
<dbReference type="UniPathway" id="UPA00219"/>
<organism evidence="7">
    <name type="scientific">marine sediment metagenome</name>
    <dbReference type="NCBI Taxonomy" id="412755"/>
    <lineage>
        <taxon>unclassified sequences</taxon>
        <taxon>metagenomes</taxon>
        <taxon>ecological metagenomes</taxon>
    </lineage>
</organism>
<evidence type="ECO:0000259" key="6">
    <source>
        <dbReference type="PROSITE" id="PS52029"/>
    </source>
</evidence>
<evidence type="ECO:0000256" key="3">
    <source>
        <dbReference type="ARBA" id="ARBA00022960"/>
    </source>
</evidence>
<dbReference type="InterPro" id="IPR036366">
    <property type="entry name" value="PGBDSf"/>
</dbReference>
<evidence type="ECO:0000256" key="1">
    <source>
        <dbReference type="ARBA" id="ARBA00004752"/>
    </source>
</evidence>
<dbReference type="PANTHER" id="PTHR30582:SF30">
    <property type="entry name" value="BLR4375 PROTEIN"/>
    <property type="match status" value="1"/>
</dbReference>
<dbReference type="EMBL" id="LAZR01000112">
    <property type="protein sequence ID" value="KKN90172.1"/>
    <property type="molecule type" value="Genomic_DNA"/>
</dbReference>
<dbReference type="PANTHER" id="PTHR30582">
    <property type="entry name" value="L,D-TRANSPEPTIDASE"/>
    <property type="match status" value="1"/>
</dbReference>
<keyword evidence="2" id="KW-0808">Transferase</keyword>
<dbReference type="CDD" id="cd16913">
    <property type="entry name" value="YkuD_like"/>
    <property type="match status" value="1"/>
</dbReference>
<dbReference type="SUPFAM" id="SSF47090">
    <property type="entry name" value="PGBD-like"/>
    <property type="match status" value="1"/>
</dbReference>
<keyword evidence="5" id="KW-0961">Cell wall biogenesis/degradation</keyword>
<reference evidence="7" key="1">
    <citation type="journal article" date="2015" name="Nature">
        <title>Complex archaea that bridge the gap between prokaryotes and eukaryotes.</title>
        <authorList>
            <person name="Spang A."/>
            <person name="Saw J.H."/>
            <person name="Jorgensen S.L."/>
            <person name="Zaremba-Niedzwiedzka K."/>
            <person name="Martijn J."/>
            <person name="Lind A.E."/>
            <person name="van Eijk R."/>
            <person name="Schleper C."/>
            <person name="Guy L."/>
            <person name="Ettema T.J."/>
        </authorList>
    </citation>
    <scope>NUCLEOTIDE SEQUENCE</scope>
</reference>
<dbReference type="SUPFAM" id="SSF141523">
    <property type="entry name" value="L,D-transpeptidase catalytic domain-like"/>
    <property type="match status" value="1"/>
</dbReference>
<protein>
    <recommendedName>
        <fullName evidence="6">L,D-TPase catalytic domain-containing protein</fullName>
    </recommendedName>
</protein>
<evidence type="ECO:0000256" key="2">
    <source>
        <dbReference type="ARBA" id="ARBA00022679"/>
    </source>
</evidence>
<comment type="caution">
    <text evidence="7">The sequence shown here is derived from an EMBL/GenBank/DDBJ whole genome shotgun (WGS) entry which is preliminary data.</text>
</comment>
<name>A0A0F9URM1_9ZZZZ</name>
<evidence type="ECO:0000256" key="5">
    <source>
        <dbReference type="ARBA" id="ARBA00023316"/>
    </source>
</evidence>
<dbReference type="GO" id="GO:0071972">
    <property type="term" value="F:peptidoglycan L,D-transpeptidase activity"/>
    <property type="evidence" value="ECO:0007669"/>
    <property type="project" value="TreeGrafter"/>
</dbReference>
<dbReference type="Gene3D" id="1.10.101.10">
    <property type="entry name" value="PGBD-like superfamily/PGBD"/>
    <property type="match status" value="1"/>
</dbReference>
<dbReference type="InterPro" id="IPR050979">
    <property type="entry name" value="LD-transpeptidase"/>
</dbReference>
<dbReference type="GO" id="GO:0008360">
    <property type="term" value="P:regulation of cell shape"/>
    <property type="evidence" value="ECO:0007669"/>
    <property type="project" value="UniProtKB-KW"/>
</dbReference>
<dbReference type="GO" id="GO:0071555">
    <property type="term" value="P:cell wall organization"/>
    <property type="evidence" value="ECO:0007669"/>
    <property type="project" value="UniProtKB-KW"/>
</dbReference>
<dbReference type="Pfam" id="PF03734">
    <property type="entry name" value="YkuD"/>
    <property type="match status" value="1"/>
</dbReference>
<evidence type="ECO:0000256" key="4">
    <source>
        <dbReference type="ARBA" id="ARBA00022984"/>
    </source>
</evidence>
<dbReference type="Pfam" id="PF01471">
    <property type="entry name" value="PG_binding_1"/>
    <property type="match status" value="1"/>
</dbReference>
<dbReference type="GO" id="GO:0018104">
    <property type="term" value="P:peptidoglycan-protein cross-linking"/>
    <property type="evidence" value="ECO:0007669"/>
    <property type="project" value="TreeGrafter"/>
</dbReference>
<sequence>MRIVTAALPLLLASPAFAVTPDEIASTTYQGGALTDGQSSLTVVLQVLLDRAGISPGIIDGYKGAMSESALRGFEAREGFKIDGLLDPEVWSALGGDAAPSVLMQYTVTEEDTSDLTASIPEHVADKAKMEKLGYTSVSERLAERFHMDEDFLKLLNPGAGFIAGETLTVADVGPKMEGEVARIEIRKSERRAVVYAADGHMMTNYPVAIGSDETPSPSGDMTVEAVAMDPTYSYNPDVNFVADGVKEQLTLPPGPNGPVGSVWIDLSKPTYGLHGTDTPASLFTAESHGCVRFTNWDVEELAHMVSEGVEVVFVD</sequence>
<dbReference type="InterPro" id="IPR036365">
    <property type="entry name" value="PGBD-like_sf"/>
</dbReference>
<dbReference type="GO" id="GO:0016740">
    <property type="term" value="F:transferase activity"/>
    <property type="evidence" value="ECO:0007669"/>
    <property type="project" value="UniProtKB-KW"/>
</dbReference>
<dbReference type="PROSITE" id="PS52029">
    <property type="entry name" value="LD_TPASE"/>
    <property type="match status" value="1"/>
</dbReference>
<dbReference type="InterPro" id="IPR038063">
    <property type="entry name" value="Transpep_catalytic_dom"/>
</dbReference>
<gene>
    <name evidence="7" type="ORF">LCGC14_0230040</name>
</gene>